<evidence type="ECO:0000259" key="1">
    <source>
        <dbReference type="Pfam" id="PF01507"/>
    </source>
</evidence>
<gene>
    <name evidence="2" type="ORF">INF28_11920</name>
</gene>
<protein>
    <submittedName>
        <fullName evidence="2">Phosphoadenosine phosphosulfate reductase family protein</fullName>
    </submittedName>
</protein>
<dbReference type="AlphaFoldDB" id="A0A9D5M5N1"/>
<evidence type="ECO:0000313" key="3">
    <source>
        <dbReference type="Proteomes" id="UP000806542"/>
    </source>
</evidence>
<dbReference type="InterPro" id="IPR002500">
    <property type="entry name" value="PAPS_reduct_dom"/>
</dbReference>
<sequence length="332" mass="38456">MQSWSLERKVRVTQLRIMEWYKHFNGKVKVSFSGGVDSLVLLDLARRIYPEIGAVFVNTTVEYPEIVRFVKGFDNVDIITPKMNYTNVIEKYGYPVISKEVSNYIHRVKSYDGCYEAYKQGLHLKPAEWIRENFSTVPFAFWKCMLGLSHKTADTFLQTGVLPQKARYYIPKQWQHLIDAPFKISDTCCYHLKKAPVKKYLKDTGCVNIVGTLAEESKLREYVWRKNGCNAFNSATPKSTPLSFWTSQDIMRYLQITKIPYCSIYGDIAEENGVLRFTGCQRTGCTGCLFGCQNDGEPNRLQQLKITHPKIYNYLFDKLNYKEVCDYIGLAY</sequence>
<dbReference type="InterPro" id="IPR050128">
    <property type="entry name" value="Sulfate_adenylyltrnsfr_sub2"/>
</dbReference>
<accession>A0A9D5M5N1</accession>
<name>A0A9D5M5N1_9FIRM</name>
<evidence type="ECO:0000313" key="2">
    <source>
        <dbReference type="EMBL" id="MBE5041159.1"/>
    </source>
</evidence>
<dbReference type="EMBL" id="JADCKB010000037">
    <property type="protein sequence ID" value="MBE5041159.1"/>
    <property type="molecule type" value="Genomic_DNA"/>
</dbReference>
<proteinExistence type="predicted"/>
<dbReference type="Proteomes" id="UP000806542">
    <property type="component" value="Unassembled WGS sequence"/>
</dbReference>
<reference evidence="2" key="1">
    <citation type="submission" date="2020-10" db="EMBL/GenBank/DDBJ databases">
        <title>ChiBAC.</title>
        <authorList>
            <person name="Zenner C."/>
            <person name="Hitch T.C.A."/>
            <person name="Clavel T."/>
        </authorList>
    </citation>
    <scope>NUCLEOTIDE SEQUENCE</scope>
    <source>
        <strain evidence="2">DSM 107454</strain>
    </source>
</reference>
<dbReference type="PANTHER" id="PTHR43196:SF2">
    <property type="entry name" value="PHOSPHOADENOSINE PHOSPHOSULFATE REDUCTASE"/>
    <property type="match status" value="1"/>
</dbReference>
<dbReference type="Pfam" id="PF01507">
    <property type="entry name" value="PAPS_reduct"/>
    <property type="match status" value="2"/>
</dbReference>
<dbReference type="Gene3D" id="3.40.50.620">
    <property type="entry name" value="HUPs"/>
    <property type="match status" value="1"/>
</dbReference>
<feature type="domain" description="Phosphoadenosine phosphosulphate reductase" evidence="1">
    <location>
        <begin position="173"/>
        <end position="288"/>
    </location>
</feature>
<organism evidence="2 3">
    <name type="scientific">Ructibacterium gallinarum</name>
    <dbReference type="NCBI Taxonomy" id="2779355"/>
    <lineage>
        <taxon>Bacteria</taxon>
        <taxon>Bacillati</taxon>
        <taxon>Bacillota</taxon>
        <taxon>Clostridia</taxon>
        <taxon>Eubacteriales</taxon>
        <taxon>Oscillospiraceae</taxon>
        <taxon>Ructibacterium</taxon>
    </lineage>
</organism>
<keyword evidence="3" id="KW-1185">Reference proteome</keyword>
<dbReference type="InterPro" id="IPR014729">
    <property type="entry name" value="Rossmann-like_a/b/a_fold"/>
</dbReference>
<dbReference type="SUPFAM" id="SSF52402">
    <property type="entry name" value="Adenine nucleotide alpha hydrolases-like"/>
    <property type="match status" value="1"/>
</dbReference>
<dbReference type="PANTHER" id="PTHR43196">
    <property type="entry name" value="SULFATE ADENYLYLTRANSFERASE SUBUNIT 2"/>
    <property type="match status" value="1"/>
</dbReference>
<feature type="domain" description="Phosphoadenosine phosphosulphate reductase" evidence="1">
    <location>
        <begin position="29"/>
        <end position="73"/>
    </location>
</feature>
<comment type="caution">
    <text evidence="2">The sequence shown here is derived from an EMBL/GenBank/DDBJ whole genome shotgun (WGS) entry which is preliminary data.</text>
</comment>
<dbReference type="GO" id="GO:0003824">
    <property type="term" value="F:catalytic activity"/>
    <property type="evidence" value="ECO:0007669"/>
    <property type="project" value="InterPro"/>
</dbReference>